<dbReference type="GO" id="GO:0030288">
    <property type="term" value="C:outer membrane-bounded periplasmic space"/>
    <property type="evidence" value="ECO:0007669"/>
    <property type="project" value="InterPro"/>
</dbReference>
<reference evidence="2" key="2">
    <citation type="submission" date="2020-09" db="EMBL/GenBank/DDBJ databases">
        <authorList>
            <person name="Sun Q."/>
            <person name="Kim S."/>
        </authorList>
    </citation>
    <scope>NUCLEOTIDE SEQUENCE</scope>
    <source>
        <strain evidence="2">KCTC 12870</strain>
    </source>
</reference>
<keyword evidence="3" id="KW-1185">Reference proteome</keyword>
<name>A0A8J3DBN4_9BACT</name>
<dbReference type="AlphaFoldDB" id="A0A8J3DBN4"/>
<reference evidence="2" key="1">
    <citation type="journal article" date="2014" name="Int. J. Syst. Evol. Microbiol.">
        <title>Complete genome sequence of Corynebacterium casei LMG S-19264T (=DSM 44701T), isolated from a smear-ripened cheese.</title>
        <authorList>
            <consortium name="US DOE Joint Genome Institute (JGI-PGF)"/>
            <person name="Walter F."/>
            <person name="Albersmeier A."/>
            <person name="Kalinowski J."/>
            <person name="Ruckert C."/>
        </authorList>
    </citation>
    <scope>NUCLEOTIDE SEQUENCE</scope>
    <source>
        <strain evidence="2">KCTC 12870</strain>
    </source>
</reference>
<organism evidence="2 3">
    <name type="scientific">Cerasicoccus arenae</name>
    <dbReference type="NCBI Taxonomy" id="424488"/>
    <lineage>
        <taxon>Bacteria</taxon>
        <taxon>Pseudomonadati</taxon>
        <taxon>Verrucomicrobiota</taxon>
        <taxon>Opitutia</taxon>
        <taxon>Puniceicoccales</taxon>
        <taxon>Cerasicoccaceae</taxon>
        <taxon>Cerasicoccus</taxon>
    </lineage>
</organism>
<feature type="chain" id="PRO_5035225985" description="Curli production assembly/transport component CsgG" evidence="1">
    <location>
        <begin position="20"/>
        <end position="290"/>
    </location>
</feature>
<evidence type="ECO:0008006" key="4">
    <source>
        <dbReference type="Google" id="ProtNLM"/>
    </source>
</evidence>
<keyword evidence="1" id="KW-0732">Signal</keyword>
<dbReference type="Gene3D" id="3.40.50.10610">
    <property type="entry name" value="ABC-type transport auxiliary lipoprotein component"/>
    <property type="match status" value="1"/>
</dbReference>
<evidence type="ECO:0000256" key="1">
    <source>
        <dbReference type="SAM" id="SignalP"/>
    </source>
</evidence>
<dbReference type="RefSeq" id="WP_189514156.1">
    <property type="nucleotide sequence ID" value="NZ_BMXG01000009.1"/>
</dbReference>
<sequence length="290" mass="30816">MKLALSALAFLSLALTTQADKPTLAITPVNVSPAVAQSKANPDEKVALPQVVEALQGQLINAFGQTGKFTVVSRTDLPPVISEQVLGQSGNLDSSSAAKQGKIAGASYVLVVGIDFFNLYTERANFASIARSQVSSILRINAVSRLYDATTGALIASDSTTVNDQDFQQYFAFAEREGNLETVVYLQAARALAEQIATNLTNDLYPAKVVAKSGKQITINQGSANGLTFDNSLVVYAVGAPMTDPDTGAALGQEEILLGYADLVRIDERTSIAMLKEDNGVERGHIVRFE</sequence>
<dbReference type="Proteomes" id="UP000642829">
    <property type="component" value="Unassembled WGS sequence"/>
</dbReference>
<dbReference type="Pfam" id="PF03783">
    <property type="entry name" value="CsgG"/>
    <property type="match status" value="1"/>
</dbReference>
<dbReference type="InterPro" id="IPR005534">
    <property type="entry name" value="Curli_assmbl/transp-comp_CsgG"/>
</dbReference>
<proteinExistence type="predicted"/>
<evidence type="ECO:0000313" key="2">
    <source>
        <dbReference type="EMBL" id="GHC01477.1"/>
    </source>
</evidence>
<feature type="signal peptide" evidence="1">
    <location>
        <begin position="1"/>
        <end position="19"/>
    </location>
</feature>
<gene>
    <name evidence="2" type="ORF">GCM10007047_17450</name>
</gene>
<accession>A0A8J3DBN4</accession>
<dbReference type="EMBL" id="BMXG01000009">
    <property type="protein sequence ID" value="GHC01477.1"/>
    <property type="molecule type" value="Genomic_DNA"/>
</dbReference>
<evidence type="ECO:0000313" key="3">
    <source>
        <dbReference type="Proteomes" id="UP000642829"/>
    </source>
</evidence>
<protein>
    <recommendedName>
        <fullName evidence="4">Curli production assembly/transport component CsgG</fullName>
    </recommendedName>
</protein>
<comment type="caution">
    <text evidence="2">The sequence shown here is derived from an EMBL/GenBank/DDBJ whole genome shotgun (WGS) entry which is preliminary data.</text>
</comment>